<name>A8MIN6_ALKOO</name>
<proteinExistence type="predicted"/>
<evidence type="ECO:0000313" key="7">
    <source>
        <dbReference type="Proteomes" id="UP000000269"/>
    </source>
</evidence>
<dbReference type="Gene3D" id="1.10.10.10">
    <property type="entry name" value="Winged helix-like DNA-binding domain superfamily/Winged helix DNA-binding domain"/>
    <property type="match status" value="1"/>
</dbReference>
<sequence length="229" mass="25853">MLKKEEILMLRKIPVFGELSDEDLEKINSITIEKNLRKGTIIFMEGDKGEAFYFIKSGKIKIYKTTPDGRELIFAILSHGDVFAEVALFNDVAYPAGAEVLEDACIGTIRNEDLEELIRKNAEIALHIIKEFSKKLYNSQQKVKELALGDTYARTAQTILKLAKSNGKETSEGIEIHLDISRQELANLIGTARETVSRALSQFKKEGSIHIDKKKIIIKDLNKLSEWAK</sequence>
<evidence type="ECO:0000256" key="3">
    <source>
        <dbReference type="ARBA" id="ARBA00023163"/>
    </source>
</evidence>
<keyword evidence="3" id="KW-0804">Transcription</keyword>
<organism evidence="6 7">
    <name type="scientific">Alkaliphilus oremlandii (strain OhILAs)</name>
    <name type="common">Clostridium oremlandii (strain OhILAs)</name>
    <dbReference type="NCBI Taxonomy" id="350688"/>
    <lineage>
        <taxon>Bacteria</taxon>
        <taxon>Bacillati</taxon>
        <taxon>Bacillota</taxon>
        <taxon>Clostridia</taxon>
        <taxon>Peptostreptococcales</taxon>
        <taxon>Natronincolaceae</taxon>
        <taxon>Alkaliphilus</taxon>
    </lineage>
</organism>
<dbReference type="HOGENOM" id="CLU_075053_3_2_9"/>
<dbReference type="InterPro" id="IPR036390">
    <property type="entry name" value="WH_DNA-bd_sf"/>
</dbReference>
<dbReference type="CDD" id="cd00092">
    <property type="entry name" value="HTH_CRP"/>
    <property type="match status" value="1"/>
</dbReference>
<protein>
    <submittedName>
        <fullName evidence="6">Transcriptional regulator, Crp/Fnr family</fullName>
    </submittedName>
</protein>
<dbReference type="GO" id="GO:0003700">
    <property type="term" value="F:DNA-binding transcription factor activity"/>
    <property type="evidence" value="ECO:0007669"/>
    <property type="project" value="InterPro"/>
</dbReference>
<gene>
    <name evidence="6" type="ordered locus">Clos_2132</name>
</gene>
<dbReference type="PANTHER" id="PTHR24567">
    <property type="entry name" value="CRP FAMILY TRANSCRIPTIONAL REGULATORY PROTEIN"/>
    <property type="match status" value="1"/>
</dbReference>
<reference evidence="7" key="1">
    <citation type="submission" date="2007-10" db="EMBL/GenBank/DDBJ databases">
        <title>Complete genome of Alkaliphilus oremlandii OhILAs.</title>
        <authorList>
            <person name="Copeland A."/>
            <person name="Lucas S."/>
            <person name="Lapidus A."/>
            <person name="Barry K."/>
            <person name="Detter J.C."/>
            <person name="Glavina del Rio T."/>
            <person name="Hammon N."/>
            <person name="Israni S."/>
            <person name="Dalin E."/>
            <person name="Tice H."/>
            <person name="Pitluck S."/>
            <person name="Chain P."/>
            <person name="Malfatti S."/>
            <person name="Shin M."/>
            <person name="Vergez L."/>
            <person name="Schmutz J."/>
            <person name="Larimer F."/>
            <person name="Land M."/>
            <person name="Hauser L."/>
            <person name="Kyrpides N."/>
            <person name="Mikhailova N."/>
            <person name="Stolz J.F."/>
            <person name="Dawson A."/>
            <person name="Fisher E."/>
            <person name="Crable B."/>
            <person name="Perera E."/>
            <person name="Lisak J."/>
            <person name="Ranganathan M."/>
            <person name="Basu P."/>
            <person name="Richardson P."/>
        </authorList>
    </citation>
    <scope>NUCLEOTIDE SEQUENCE [LARGE SCALE GENOMIC DNA]</scope>
    <source>
        <strain evidence="7">OhILAs</strain>
    </source>
</reference>
<evidence type="ECO:0000259" key="4">
    <source>
        <dbReference type="PROSITE" id="PS50042"/>
    </source>
</evidence>
<dbReference type="STRING" id="350688.Clos_2132"/>
<evidence type="ECO:0000256" key="1">
    <source>
        <dbReference type="ARBA" id="ARBA00023015"/>
    </source>
</evidence>
<dbReference type="eggNOG" id="COG0664">
    <property type="taxonomic scope" value="Bacteria"/>
</dbReference>
<dbReference type="InterPro" id="IPR018335">
    <property type="entry name" value="Tscrpt_reg_HTH_Crp-type_CS"/>
</dbReference>
<dbReference type="EMBL" id="CP000853">
    <property type="protein sequence ID" value="ABW19668.1"/>
    <property type="molecule type" value="Genomic_DNA"/>
</dbReference>
<feature type="domain" description="HTH crp-type" evidence="5">
    <location>
        <begin position="149"/>
        <end position="222"/>
    </location>
</feature>
<dbReference type="AlphaFoldDB" id="A8MIN6"/>
<dbReference type="SUPFAM" id="SSF51206">
    <property type="entry name" value="cAMP-binding domain-like"/>
    <property type="match status" value="1"/>
</dbReference>
<keyword evidence="7" id="KW-1185">Reference proteome</keyword>
<dbReference type="InterPro" id="IPR018490">
    <property type="entry name" value="cNMP-bd_dom_sf"/>
</dbReference>
<evidence type="ECO:0000313" key="6">
    <source>
        <dbReference type="EMBL" id="ABW19668.1"/>
    </source>
</evidence>
<dbReference type="InterPro" id="IPR000595">
    <property type="entry name" value="cNMP-bd_dom"/>
</dbReference>
<dbReference type="SMART" id="SM00100">
    <property type="entry name" value="cNMP"/>
    <property type="match status" value="1"/>
</dbReference>
<dbReference type="Pfam" id="PF13545">
    <property type="entry name" value="HTH_Crp_2"/>
    <property type="match status" value="1"/>
</dbReference>
<keyword evidence="1" id="KW-0805">Transcription regulation</keyword>
<keyword evidence="2" id="KW-0238">DNA-binding</keyword>
<dbReference type="SUPFAM" id="SSF46785">
    <property type="entry name" value="Winged helix' DNA-binding domain"/>
    <property type="match status" value="1"/>
</dbReference>
<dbReference type="RefSeq" id="WP_012159977.1">
    <property type="nucleotide sequence ID" value="NC_009922.1"/>
</dbReference>
<dbReference type="OrthoDB" id="9798104at2"/>
<dbReference type="InterPro" id="IPR036388">
    <property type="entry name" value="WH-like_DNA-bd_sf"/>
</dbReference>
<dbReference type="GO" id="GO:0005829">
    <property type="term" value="C:cytosol"/>
    <property type="evidence" value="ECO:0007669"/>
    <property type="project" value="TreeGrafter"/>
</dbReference>
<dbReference type="InterPro" id="IPR050397">
    <property type="entry name" value="Env_Response_Regulators"/>
</dbReference>
<dbReference type="Gene3D" id="2.60.120.10">
    <property type="entry name" value="Jelly Rolls"/>
    <property type="match status" value="1"/>
</dbReference>
<dbReference type="PROSITE" id="PS00042">
    <property type="entry name" value="HTH_CRP_1"/>
    <property type="match status" value="1"/>
</dbReference>
<dbReference type="CDD" id="cd00038">
    <property type="entry name" value="CAP_ED"/>
    <property type="match status" value="1"/>
</dbReference>
<evidence type="ECO:0000259" key="5">
    <source>
        <dbReference type="PROSITE" id="PS51063"/>
    </source>
</evidence>
<dbReference type="PROSITE" id="PS51063">
    <property type="entry name" value="HTH_CRP_2"/>
    <property type="match status" value="1"/>
</dbReference>
<dbReference type="InterPro" id="IPR014710">
    <property type="entry name" value="RmlC-like_jellyroll"/>
</dbReference>
<dbReference type="KEGG" id="aoe:Clos_2132"/>
<dbReference type="PRINTS" id="PR00034">
    <property type="entry name" value="HTHCRP"/>
</dbReference>
<dbReference type="PANTHER" id="PTHR24567:SF26">
    <property type="entry name" value="REGULATORY PROTEIN YEIL"/>
    <property type="match status" value="1"/>
</dbReference>
<dbReference type="GO" id="GO:0003677">
    <property type="term" value="F:DNA binding"/>
    <property type="evidence" value="ECO:0007669"/>
    <property type="project" value="UniProtKB-KW"/>
</dbReference>
<evidence type="ECO:0000256" key="2">
    <source>
        <dbReference type="ARBA" id="ARBA00023125"/>
    </source>
</evidence>
<dbReference type="PROSITE" id="PS50042">
    <property type="entry name" value="CNMP_BINDING_3"/>
    <property type="match status" value="1"/>
</dbReference>
<dbReference type="InterPro" id="IPR012318">
    <property type="entry name" value="HTH_CRP"/>
</dbReference>
<accession>A8MIN6</accession>
<dbReference type="Proteomes" id="UP000000269">
    <property type="component" value="Chromosome"/>
</dbReference>
<feature type="domain" description="Cyclic nucleotide-binding" evidence="4">
    <location>
        <begin position="15"/>
        <end position="135"/>
    </location>
</feature>
<dbReference type="SMART" id="SM00419">
    <property type="entry name" value="HTH_CRP"/>
    <property type="match status" value="1"/>
</dbReference>
<dbReference type="Pfam" id="PF00027">
    <property type="entry name" value="cNMP_binding"/>
    <property type="match status" value="1"/>
</dbReference>